<dbReference type="AlphaFoldDB" id="A0A139W9J7"/>
<sequence>MHQQIYFDITCIRQVVLIIKTTIAQDMGRSRHVRVLALGLCDGPWTDRSTKLTVITDD</sequence>
<name>A0A139W9J7_TRICA</name>
<dbReference type="EMBL" id="KQ972204">
    <property type="protein sequence ID" value="KYB24601.1"/>
    <property type="molecule type" value="Genomic_DNA"/>
</dbReference>
<gene>
    <name evidence="1" type="primary">AUGUSTUS-3.0.2_32632</name>
    <name evidence="1" type="ORF">TcasGA2_TC032632</name>
</gene>
<dbReference type="InParanoid" id="A0A139W9J7"/>
<evidence type="ECO:0000313" key="1">
    <source>
        <dbReference type="EMBL" id="KYB24601.1"/>
    </source>
</evidence>
<proteinExistence type="predicted"/>
<reference evidence="1 2" key="1">
    <citation type="journal article" date="2008" name="Nature">
        <title>The genome of the model beetle and pest Tribolium castaneum.</title>
        <authorList>
            <consortium name="Tribolium Genome Sequencing Consortium"/>
            <person name="Richards S."/>
            <person name="Gibbs R.A."/>
            <person name="Weinstock G.M."/>
            <person name="Brown S.J."/>
            <person name="Denell R."/>
            <person name="Beeman R.W."/>
            <person name="Gibbs R."/>
            <person name="Beeman R.W."/>
            <person name="Brown S.J."/>
            <person name="Bucher G."/>
            <person name="Friedrich M."/>
            <person name="Grimmelikhuijzen C.J."/>
            <person name="Klingler M."/>
            <person name="Lorenzen M."/>
            <person name="Richards S."/>
            <person name="Roth S."/>
            <person name="Schroder R."/>
            <person name="Tautz D."/>
            <person name="Zdobnov E.M."/>
            <person name="Muzny D."/>
            <person name="Gibbs R.A."/>
            <person name="Weinstock G.M."/>
            <person name="Attaway T."/>
            <person name="Bell S."/>
            <person name="Buhay C.J."/>
            <person name="Chandrabose M.N."/>
            <person name="Chavez D."/>
            <person name="Clerk-Blankenburg K.P."/>
            <person name="Cree A."/>
            <person name="Dao M."/>
            <person name="Davis C."/>
            <person name="Chacko J."/>
            <person name="Dinh H."/>
            <person name="Dugan-Rocha S."/>
            <person name="Fowler G."/>
            <person name="Garner T.T."/>
            <person name="Garnes J."/>
            <person name="Gnirke A."/>
            <person name="Hawes A."/>
            <person name="Hernandez J."/>
            <person name="Hines S."/>
            <person name="Holder M."/>
            <person name="Hume J."/>
            <person name="Jhangiani S.N."/>
            <person name="Joshi V."/>
            <person name="Khan Z.M."/>
            <person name="Jackson L."/>
            <person name="Kovar C."/>
            <person name="Kowis A."/>
            <person name="Lee S."/>
            <person name="Lewis L.R."/>
            <person name="Margolis J."/>
            <person name="Morgan M."/>
            <person name="Nazareth L.V."/>
            <person name="Nguyen N."/>
            <person name="Okwuonu G."/>
            <person name="Parker D."/>
            <person name="Richards S."/>
            <person name="Ruiz S.J."/>
            <person name="Santibanez J."/>
            <person name="Savard J."/>
            <person name="Scherer S.E."/>
            <person name="Schneider B."/>
            <person name="Sodergren E."/>
            <person name="Tautz D."/>
            <person name="Vattahil S."/>
            <person name="Villasana D."/>
            <person name="White C.S."/>
            <person name="Wright R."/>
            <person name="Park Y."/>
            <person name="Beeman R.W."/>
            <person name="Lord J."/>
            <person name="Oppert B."/>
            <person name="Lorenzen M."/>
            <person name="Brown S."/>
            <person name="Wang L."/>
            <person name="Savard J."/>
            <person name="Tautz D."/>
            <person name="Richards S."/>
            <person name="Weinstock G."/>
            <person name="Gibbs R.A."/>
            <person name="Liu Y."/>
            <person name="Worley K."/>
            <person name="Weinstock G."/>
            <person name="Elsik C.G."/>
            <person name="Reese J.T."/>
            <person name="Elhaik E."/>
            <person name="Landan G."/>
            <person name="Graur D."/>
            <person name="Arensburger P."/>
            <person name="Atkinson P."/>
            <person name="Beeman R.W."/>
            <person name="Beidler J."/>
            <person name="Brown S.J."/>
            <person name="Demuth J.P."/>
            <person name="Drury D.W."/>
            <person name="Du Y.Z."/>
            <person name="Fujiwara H."/>
            <person name="Lorenzen M."/>
            <person name="Maselli V."/>
            <person name="Osanai M."/>
            <person name="Park Y."/>
            <person name="Robertson H.M."/>
            <person name="Tu Z."/>
            <person name="Wang J.J."/>
            <person name="Wang S."/>
            <person name="Richards S."/>
            <person name="Song H."/>
            <person name="Zhang L."/>
            <person name="Sodergren E."/>
            <person name="Werner D."/>
            <person name="Stanke M."/>
            <person name="Morgenstern B."/>
            <person name="Solovyev V."/>
            <person name="Kosarev P."/>
            <person name="Brown G."/>
            <person name="Chen H.C."/>
            <person name="Ermolaeva O."/>
            <person name="Hlavina W."/>
            <person name="Kapustin Y."/>
            <person name="Kiryutin B."/>
            <person name="Kitts P."/>
            <person name="Maglott D."/>
            <person name="Pruitt K."/>
            <person name="Sapojnikov V."/>
            <person name="Souvorov A."/>
            <person name="Mackey A.J."/>
            <person name="Waterhouse R.M."/>
            <person name="Wyder S."/>
            <person name="Zdobnov E.M."/>
            <person name="Zdobnov E.M."/>
            <person name="Wyder S."/>
            <person name="Kriventseva E.V."/>
            <person name="Kadowaki T."/>
            <person name="Bork P."/>
            <person name="Aranda M."/>
            <person name="Bao R."/>
            <person name="Beermann A."/>
            <person name="Berns N."/>
            <person name="Bolognesi R."/>
            <person name="Bonneton F."/>
            <person name="Bopp D."/>
            <person name="Brown S.J."/>
            <person name="Bucher G."/>
            <person name="Butts T."/>
            <person name="Chaumot A."/>
            <person name="Denell R.E."/>
            <person name="Ferrier D.E."/>
            <person name="Friedrich M."/>
            <person name="Gordon C.M."/>
            <person name="Jindra M."/>
            <person name="Klingler M."/>
            <person name="Lan Q."/>
            <person name="Lattorff H.M."/>
            <person name="Laudet V."/>
            <person name="von Levetsow C."/>
            <person name="Liu Z."/>
            <person name="Lutz R."/>
            <person name="Lynch J.A."/>
            <person name="da Fonseca R.N."/>
            <person name="Posnien N."/>
            <person name="Reuter R."/>
            <person name="Roth S."/>
            <person name="Savard J."/>
            <person name="Schinko J.B."/>
            <person name="Schmitt C."/>
            <person name="Schoppmeier M."/>
            <person name="Schroder R."/>
            <person name="Shippy T.D."/>
            <person name="Simonnet F."/>
            <person name="Marques-Souza H."/>
            <person name="Tautz D."/>
            <person name="Tomoyasu Y."/>
            <person name="Trauner J."/>
            <person name="Van der Zee M."/>
            <person name="Vervoort M."/>
            <person name="Wittkopp N."/>
            <person name="Wimmer E.A."/>
            <person name="Yang X."/>
            <person name="Jones A.K."/>
            <person name="Sattelle D.B."/>
            <person name="Ebert P.R."/>
            <person name="Nelson D."/>
            <person name="Scott J.G."/>
            <person name="Beeman R.W."/>
            <person name="Muthukrishnan S."/>
            <person name="Kramer K.J."/>
            <person name="Arakane Y."/>
            <person name="Beeman R.W."/>
            <person name="Zhu Q."/>
            <person name="Hogenkamp D."/>
            <person name="Dixit R."/>
            <person name="Oppert B."/>
            <person name="Jiang H."/>
            <person name="Zou Z."/>
            <person name="Marshall J."/>
            <person name="Elpidina E."/>
            <person name="Vinokurov K."/>
            <person name="Oppert C."/>
            <person name="Zou Z."/>
            <person name="Evans J."/>
            <person name="Lu Z."/>
            <person name="Zhao P."/>
            <person name="Sumathipala N."/>
            <person name="Altincicek B."/>
            <person name="Vilcinskas A."/>
            <person name="Williams M."/>
            <person name="Hultmark D."/>
            <person name="Hetru C."/>
            <person name="Jiang H."/>
            <person name="Grimmelikhuijzen C.J."/>
            <person name="Hauser F."/>
            <person name="Cazzamali G."/>
            <person name="Williamson M."/>
            <person name="Park Y."/>
            <person name="Li B."/>
            <person name="Tanaka Y."/>
            <person name="Predel R."/>
            <person name="Neupert S."/>
            <person name="Schachtner J."/>
            <person name="Verleyen P."/>
            <person name="Raible F."/>
            <person name="Bork P."/>
            <person name="Friedrich M."/>
            <person name="Walden K.K."/>
            <person name="Robertson H.M."/>
            <person name="Angeli S."/>
            <person name="Foret S."/>
            <person name="Bucher G."/>
            <person name="Schuetz S."/>
            <person name="Maleszka R."/>
            <person name="Wimmer E.A."/>
            <person name="Beeman R.W."/>
            <person name="Lorenzen M."/>
            <person name="Tomoyasu Y."/>
            <person name="Miller S.C."/>
            <person name="Grossmann D."/>
            <person name="Bucher G."/>
        </authorList>
    </citation>
    <scope>NUCLEOTIDE SEQUENCE [LARGE SCALE GENOMIC DNA]</scope>
    <source>
        <strain evidence="1 2">Georgia GA2</strain>
    </source>
</reference>
<keyword evidence="2" id="KW-1185">Reference proteome</keyword>
<organism evidence="1 2">
    <name type="scientific">Tribolium castaneum</name>
    <name type="common">Red flour beetle</name>
    <dbReference type="NCBI Taxonomy" id="7070"/>
    <lineage>
        <taxon>Eukaryota</taxon>
        <taxon>Metazoa</taxon>
        <taxon>Ecdysozoa</taxon>
        <taxon>Arthropoda</taxon>
        <taxon>Hexapoda</taxon>
        <taxon>Insecta</taxon>
        <taxon>Pterygota</taxon>
        <taxon>Neoptera</taxon>
        <taxon>Endopterygota</taxon>
        <taxon>Coleoptera</taxon>
        <taxon>Polyphaga</taxon>
        <taxon>Cucujiformia</taxon>
        <taxon>Tenebrionidae</taxon>
        <taxon>Tenebrionidae incertae sedis</taxon>
        <taxon>Tribolium</taxon>
    </lineage>
</organism>
<accession>A0A139W9J7</accession>
<dbReference type="Proteomes" id="UP000007266">
    <property type="component" value="Unassembled WGS sequence"/>
</dbReference>
<evidence type="ECO:0000313" key="2">
    <source>
        <dbReference type="Proteomes" id="UP000007266"/>
    </source>
</evidence>
<reference evidence="1 2" key="2">
    <citation type="journal article" date="2010" name="Nucleic Acids Res.">
        <title>BeetleBase in 2010: revisions to provide comprehensive genomic information for Tribolium castaneum.</title>
        <authorList>
            <person name="Kim H.S."/>
            <person name="Murphy T."/>
            <person name="Xia J."/>
            <person name="Caragea D."/>
            <person name="Park Y."/>
            <person name="Beeman R.W."/>
            <person name="Lorenzen M.D."/>
            <person name="Butcher S."/>
            <person name="Manak J.R."/>
            <person name="Brown S.J."/>
        </authorList>
    </citation>
    <scope>NUCLEOTIDE SEQUENCE [LARGE SCALE GENOMIC DNA]</scope>
    <source>
        <strain evidence="1 2">Georgia GA2</strain>
    </source>
</reference>
<protein>
    <submittedName>
        <fullName evidence="1">Uncharacterized protein</fullName>
    </submittedName>
</protein>